<name>A0A812MRY8_SYMPI</name>
<dbReference type="Proteomes" id="UP000649617">
    <property type="component" value="Unassembled WGS sequence"/>
</dbReference>
<accession>A0A812MRY8</accession>
<gene>
    <name evidence="1" type="ORF">SPIL2461_LOCUS6028</name>
</gene>
<reference evidence="1" key="1">
    <citation type="submission" date="2021-02" db="EMBL/GenBank/DDBJ databases">
        <authorList>
            <person name="Dougan E. K."/>
            <person name="Rhodes N."/>
            <person name="Thang M."/>
            <person name="Chan C."/>
        </authorList>
    </citation>
    <scope>NUCLEOTIDE SEQUENCE</scope>
</reference>
<dbReference type="AlphaFoldDB" id="A0A812MRY8"/>
<proteinExistence type="predicted"/>
<organism evidence="1 2">
    <name type="scientific">Symbiodinium pilosum</name>
    <name type="common">Dinoflagellate</name>
    <dbReference type="NCBI Taxonomy" id="2952"/>
    <lineage>
        <taxon>Eukaryota</taxon>
        <taxon>Sar</taxon>
        <taxon>Alveolata</taxon>
        <taxon>Dinophyceae</taxon>
        <taxon>Suessiales</taxon>
        <taxon>Symbiodiniaceae</taxon>
        <taxon>Symbiodinium</taxon>
    </lineage>
</organism>
<comment type="caution">
    <text evidence="1">The sequence shown here is derived from an EMBL/GenBank/DDBJ whole genome shotgun (WGS) entry which is preliminary data.</text>
</comment>
<sequence>MPSHNTVSSNRQLFTAALSGLADPVPAAFASPLGAIREKQTKRQSYWKPPR</sequence>
<evidence type="ECO:0000313" key="1">
    <source>
        <dbReference type="EMBL" id="CAE7272699.1"/>
    </source>
</evidence>
<feature type="non-terminal residue" evidence="1">
    <location>
        <position position="1"/>
    </location>
</feature>
<dbReference type="EMBL" id="CAJNIZ010008846">
    <property type="protein sequence ID" value="CAE7272699.1"/>
    <property type="molecule type" value="Genomic_DNA"/>
</dbReference>
<protein>
    <submittedName>
        <fullName evidence="1">Uncharacterized protein</fullName>
    </submittedName>
</protein>
<keyword evidence="2" id="KW-1185">Reference proteome</keyword>
<evidence type="ECO:0000313" key="2">
    <source>
        <dbReference type="Proteomes" id="UP000649617"/>
    </source>
</evidence>